<evidence type="ECO:0000256" key="5">
    <source>
        <dbReference type="ARBA" id="ARBA00023159"/>
    </source>
</evidence>
<sequence>QWRAGPEGPKTLCNACGVRFKSGRLFPEYRPALSPTFLSEVHSNSHRKVLEMRRQ</sequence>
<evidence type="ECO:0000259" key="6">
    <source>
        <dbReference type="SMART" id="SM00401"/>
    </source>
</evidence>
<protein>
    <recommendedName>
        <fullName evidence="6">GATA-type domain-containing protein</fullName>
    </recommendedName>
</protein>
<dbReference type="InterPro" id="IPR000679">
    <property type="entry name" value="Znf_GATA"/>
</dbReference>
<feature type="non-terminal residue" evidence="8">
    <location>
        <position position="55"/>
    </location>
</feature>
<dbReference type="AlphaFoldDB" id="D8RFP5"/>
<keyword evidence="4" id="KW-0862">Zinc</keyword>
<dbReference type="GO" id="GO:0006355">
    <property type="term" value="P:regulation of DNA-templated transcription"/>
    <property type="evidence" value="ECO:0007669"/>
    <property type="project" value="InterPro"/>
</dbReference>
<dbReference type="GO" id="GO:0008270">
    <property type="term" value="F:zinc ion binding"/>
    <property type="evidence" value="ECO:0007669"/>
    <property type="project" value="UniProtKB-KW"/>
</dbReference>
<name>D8RFP5_SELML</name>
<dbReference type="Proteomes" id="UP000001514">
    <property type="component" value="Unassembled WGS sequence"/>
</dbReference>
<keyword evidence="5" id="KW-0010">Activator</keyword>
<dbReference type="STRING" id="88036.D8RFP5"/>
<evidence type="ECO:0000256" key="2">
    <source>
        <dbReference type="ARBA" id="ARBA00022723"/>
    </source>
</evidence>
<dbReference type="EMBL" id="GL377578">
    <property type="protein sequence ID" value="EFJ28904.1"/>
    <property type="molecule type" value="Genomic_DNA"/>
</dbReference>
<dbReference type="SUPFAM" id="SSF57716">
    <property type="entry name" value="Glucocorticoid receptor-like (DNA-binding domain)"/>
    <property type="match status" value="1"/>
</dbReference>
<dbReference type="GO" id="GO:0043565">
    <property type="term" value="F:sequence-specific DNA binding"/>
    <property type="evidence" value="ECO:0007669"/>
    <property type="project" value="InterPro"/>
</dbReference>
<dbReference type="PANTHER" id="PTHR45658">
    <property type="entry name" value="GATA TRANSCRIPTION FACTOR"/>
    <property type="match status" value="1"/>
</dbReference>
<comment type="similarity">
    <text evidence="1">Belongs to the type IV zinc-finger family. Class A subfamily.</text>
</comment>
<keyword evidence="2" id="KW-0479">Metal-binding</keyword>
<proteinExistence type="inferred from homology"/>
<dbReference type="OMA" id="RERHSNN"/>
<feature type="domain" description="GATA-type" evidence="6">
    <location>
        <begin position="1"/>
        <end position="35"/>
    </location>
</feature>
<feature type="non-terminal residue" evidence="8">
    <location>
        <position position="1"/>
    </location>
</feature>
<dbReference type="Gramene" id="EFJ05626">
    <property type="protein sequence ID" value="EFJ05626"/>
    <property type="gene ID" value="SELMODRAFT_29496"/>
</dbReference>
<reference evidence="8 9" key="1">
    <citation type="journal article" date="2011" name="Science">
        <title>The Selaginella genome identifies genetic changes associated with the evolution of vascular plants.</title>
        <authorList>
            <person name="Banks J.A."/>
            <person name="Nishiyama T."/>
            <person name="Hasebe M."/>
            <person name="Bowman J.L."/>
            <person name="Gribskov M."/>
            <person name="dePamphilis C."/>
            <person name="Albert V.A."/>
            <person name="Aono N."/>
            <person name="Aoyama T."/>
            <person name="Ambrose B.A."/>
            <person name="Ashton N.W."/>
            <person name="Axtell M.J."/>
            <person name="Barker E."/>
            <person name="Barker M.S."/>
            <person name="Bennetzen J.L."/>
            <person name="Bonawitz N.D."/>
            <person name="Chapple C."/>
            <person name="Cheng C."/>
            <person name="Correa L.G."/>
            <person name="Dacre M."/>
            <person name="DeBarry J."/>
            <person name="Dreyer I."/>
            <person name="Elias M."/>
            <person name="Engstrom E.M."/>
            <person name="Estelle M."/>
            <person name="Feng L."/>
            <person name="Finet C."/>
            <person name="Floyd S.K."/>
            <person name="Frommer W.B."/>
            <person name="Fujita T."/>
            <person name="Gramzow L."/>
            <person name="Gutensohn M."/>
            <person name="Harholt J."/>
            <person name="Hattori M."/>
            <person name="Heyl A."/>
            <person name="Hirai T."/>
            <person name="Hiwatashi Y."/>
            <person name="Ishikawa M."/>
            <person name="Iwata M."/>
            <person name="Karol K.G."/>
            <person name="Koehler B."/>
            <person name="Kolukisaoglu U."/>
            <person name="Kubo M."/>
            <person name="Kurata T."/>
            <person name="Lalonde S."/>
            <person name="Li K."/>
            <person name="Li Y."/>
            <person name="Litt A."/>
            <person name="Lyons E."/>
            <person name="Manning G."/>
            <person name="Maruyama T."/>
            <person name="Michael T.P."/>
            <person name="Mikami K."/>
            <person name="Miyazaki S."/>
            <person name="Morinaga S."/>
            <person name="Murata T."/>
            <person name="Mueller-Roeber B."/>
            <person name="Nelson D.R."/>
            <person name="Obara M."/>
            <person name="Oguri Y."/>
            <person name="Olmstead R.G."/>
            <person name="Onodera N."/>
            <person name="Petersen B.L."/>
            <person name="Pils B."/>
            <person name="Prigge M."/>
            <person name="Rensing S.A."/>
            <person name="Riano-Pachon D.M."/>
            <person name="Roberts A.W."/>
            <person name="Sato Y."/>
            <person name="Scheller H.V."/>
            <person name="Schulz B."/>
            <person name="Schulz C."/>
            <person name="Shakirov E.V."/>
            <person name="Shibagaki N."/>
            <person name="Shinohara N."/>
            <person name="Shippen D.E."/>
            <person name="Soerensen I."/>
            <person name="Sotooka R."/>
            <person name="Sugimoto N."/>
            <person name="Sugita M."/>
            <person name="Sumikawa N."/>
            <person name="Tanurdzic M."/>
            <person name="Theissen G."/>
            <person name="Ulvskov P."/>
            <person name="Wakazuki S."/>
            <person name="Weng J.K."/>
            <person name="Willats W.W."/>
            <person name="Wipf D."/>
            <person name="Wolf P.G."/>
            <person name="Yang L."/>
            <person name="Zimmer A.D."/>
            <person name="Zhu Q."/>
            <person name="Mitros T."/>
            <person name="Hellsten U."/>
            <person name="Loque D."/>
            <person name="Otillar R."/>
            <person name="Salamov A."/>
            <person name="Schmutz J."/>
            <person name="Shapiro H."/>
            <person name="Lindquist E."/>
            <person name="Lucas S."/>
            <person name="Rokhsar D."/>
            <person name="Grigoriev I.V."/>
        </authorList>
    </citation>
    <scope>NUCLEOTIDE SEQUENCE [LARGE SCALE GENOMIC DNA]</scope>
</reference>
<gene>
    <name evidence="8" type="ORF">SELMODRAFT_29495</name>
    <name evidence="7" type="ORF">SELMODRAFT_29496</name>
</gene>
<dbReference type="Gramene" id="EFJ28904">
    <property type="protein sequence ID" value="EFJ28904"/>
    <property type="gene ID" value="SELMODRAFT_29495"/>
</dbReference>
<dbReference type="Pfam" id="PF00320">
    <property type="entry name" value="GATA"/>
    <property type="match status" value="1"/>
</dbReference>
<evidence type="ECO:0000313" key="9">
    <source>
        <dbReference type="Proteomes" id="UP000001514"/>
    </source>
</evidence>
<evidence type="ECO:0000256" key="3">
    <source>
        <dbReference type="ARBA" id="ARBA00022771"/>
    </source>
</evidence>
<dbReference type="PANTHER" id="PTHR45658:SF41">
    <property type="entry name" value="GATA TRANSCRIPTION FACTOR 3"/>
    <property type="match status" value="1"/>
</dbReference>
<evidence type="ECO:0000313" key="8">
    <source>
        <dbReference type="EMBL" id="EFJ28904.1"/>
    </source>
</evidence>
<dbReference type="KEGG" id="smo:SELMODRAFT_29496"/>
<accession>D8RFP5</accession>
<dbReference type="InterPro" id="IPR051140">
    <property type="entry name" value="GATA_TF"/>
</dbReference>
<dbReference type="Gene3D" id="3.30.50.10">
    <property type="entry name" value="Erythroid Transcription Factor GATA-1, subunit A"/>
    <property type="match status" value="1"/>
</dbReference>
<organism evidence="9">
    <name type="scientific">Selaginella moellendorffii</name>
    <name type="common">Spikemoss</name>
    <dbReference type="NCBI Taxonomy" id="88036"/>
    <lineage>
        <taxon>Eukaryota</taxon>
        <taxon>Viridiplantae</taxon>
        <taxon>Streptophyta</taxon>
        <taxon>Embryophyta</taxon>
        <taxon>Tracheophyta</taxon>
        <taxon>Lycopodiopsida</taxon>
        <taxon>Selaginellales</taxon>
        <taxon>Selaginellaceae</taxon>
        <taxon>Selaginella</taxon>
    </lineage>
</organism>
<dbReference type="SMART" id="SM00401">
    <property type="entry name" value="ZnF_GATA"/>
    <property type="match status" value="1"/>
</dbReference>
<evidence type="ECO:0000313" key="7">
    <source>
        <dbReference type="EMBL" id="EFJ05626.1"/>
    </source>
</evidence>
<keyword evidence="3" id="KW-0863">Zinc-finger</keyword>
<keyword evidence="9" id="KW-1185">Reference proteome</keyword>
<evidence type="ECO:0000256" key="4">
    <source>
        <dbReference type="ARBA" id="ARBA00022833"/>
    </source>
</evidence>
<dbReference type="KEGG" id="smo:SELMODRAFT_29495"/>
<dbReference type="EMBL" id="GL377717">
    <property type="protein sequence ID" value="EFJ05626.1"/>
    <property type="molecule type" value="Genomic_DNA"/>
</dbReference>
<dbReference type="InterPro" id="IPR013088">
    <property type="entry name" value="Znf_NHR/GATA"/>
</dbReference>
<dbReference type="HOGENOM" id="CLU_3038615_0_0_1"/>
<dbReference type="eggNOG" id="KOG1601">
    <property type="taxonomic scope" value="Eukaryota"/>
</dbReference>
<dbReference type="InParanoid" id="D8RFP5"/>
<evidence type="ECO:0000256" key="1">
    <source>
        <dbReference type="ARBA" id="ARBA00005694"/>
    </source>
</evidence>